<accession>M5S758</accession>
<gene>
    <name evidence="2" type="ORF">RESH_02052</name>
</gene>
<dbReference type="STRING" id="1263868.RESH_02052"/>
<dbReference type="EMBL" id="ANOF01000068">
    <property type="protein sequence ID" value="EMI27320.1"/>
    <property type="molecule type" value="Genomic_DNA"/>
</dbReference>
<feature type="domain" description="DUF4268" evidence="1">
    <location>
        <begin position="183"/>
        <end position="316"/>
    </location>
</feature>
<dbReference type="RefSeq" id="WP_008665914.1">
    <property type="nucleotide sequence ID" value="NZ_ANOF01000068.1"/>
</dbReference>
<sequence length="335" mass="37780">MNLKNKQFGELERVALRAGGWPTEAGDFTPWLAETENIELLGRTIGLELEVESQEQRVGLFRADILCKDTANQTWVLVENQLEKTDHIHLGQLMTYAAGLDAATIVSVAAEFRDEHRAALDWLNSITSDDFSFFGLEIELWRIGNSNPAPKFNVICKPNDWSRTVTKAAREASDGTSSQTGELQLEFWEGLRLLMESRGGAVNPAKAQASGFINFSIGKTGIFVTTTMSVQKKMLSVYLAVGTPQSIAYFKLLEKDRATYESEYGQELEWLELPGQKYKQVRVELNDVNPADKSQWGSMYDWIYDHLQRMHSTFSEAAKTIDPDEYVSDESDKEI</sequence>
<comment type="caution">
    <text evidence="2">The sequence shown here is derived from an EMBL/GenBank/DDBJ whole genome shotgun (WGS) entry which is preliminary data.</text>
</comment>
<dbReference type="InterPro" id="IPR011856">
    <property type="entry name" value="tRNA_endonuc-like_dom_sf"/>
</dbReference>
<dbReference type="OrthoDB" id="570199at2"/>
<organism evidence="2 3">
    <name type="scientific">Rhodopirellula europaea SH398</name>
    <dbReference type="NCBI Taxonomy" id="1263868"/>
    <lineage>
        <taxon>Bacteria</taxon>
        <taxon>Pseudomonadati</taxon>
        <taxon>Planctomycetota</taxon>
        <taxon>Planctomycetia</taxon>
        <taxon>Pirellulales</taxon>
        <taxon>Pirellulaceae</taxon>
        <taxon>Rhodopirellula</taxon>
    </lineage>
</organism>
<protein>
    <recommendedName>
        <fullName evidence="1">DUF4268 domain-containing protein</fullName>
    </recommendedName>
</protein>
<dbReference type="Pfam" id="PF14088">
    <property type="entry name" value="DUF4268"/>
    <property type="match status" value="1"/>
</dbReference>
<dbReference type="Proteomes" id="UP000011996">
    <property type="component" value="Unassembled WGS sequence"/>
</dbReference>
<evidence type="ECO:0000259" key="1">
    <source>
        <dbReference type="Pfam" id="PF14088"/>
    </source>
</evidence>
<dbReference type="InterPro" id="IPR025364">
    <property type="entry name" value="DUF4268"/>
</dbReference>
<proteinExistence type="predicted"/>
<evidence type="ECO:0000313" key="3">
    <source>
        <dbReference type="Proteomes" id="UP000011996"/>
    </source>
</evidence>
<reference evidence="2 3" key="1">
    <citation type="journal article" date="2013" name="Mar. Genomics">
        <title>Expression of sulfatases in Rhodopirellula baltica and the diversity of sulfatases in the genus Rhodopirellula.</title>
        <authorList>
            <person name="Wegner C.E."/>
            <person name="Richter-Heitmann T."/>
            <person name="Klindworth A."/>
            <person name="Klockow C."/>
            <person name="Richter M."/>
            <person name="Achstetter T."/>
            <person name="Glockner F.O."/>
            <person name="Harder J."/>
        </authorList>
    </citation>
    <scope>NUCLEOTIDE SEQUENCE [LARGE SCALE GENOMIC DNA]</scope>
    <source>
        <strain evidence="2 3">SH398</strain>
    </source>
</reference>
<dbReference type="AlphaFoldDB" id="M5S758"/>
<dbReference type="Gene3D" id="3.40.1350.10">
    <property type="match status" value="1"/>
</dbReference>
<dbReference type="PATRIC" id="fig|1263868.3.peg.2218"/>
<name>M5S758_9BACT</name>
<dbReference type="GO" id="GO:0003676">
    <property type="term" value="F:nucleic acid binding"/>
    <property type="evidence" value="ECO:0007669"/>
    <property type="project" value="InterPro"/>
</dbReference>
<evidence type="ECO:0000313" key="2">
    <source>
        <dbReference type="EMBL" id="EMI27320.1"/>
    </source>
</evidence>